<sequence length="161" mass="17402">MVIMSGGGFVRLPDGSVIVALTLPVPREPHGTAPGAADAAVPGSRTRAVPAARRPGLVPPSRRWSAFADEPHTVREATVRRPGDEQRVRVLVHAGNRARALTRLRNLGLRAIYLRGNAEPPTPDEITAVLHHPEGLVWRAVPDDDRNSWRPIAALLRVTPA</sequence>
<accession>A0ABS3XCD8</accession>
<keyword evidence="2" id="KW-1185">Reference proteome</keyword>
<protein>
    <submittedName>
        <fullName evidence="1">Uncharacterized protein</fullName>
    </submittedName>
</protein>
<dbReference type="EMBL" id="JADKMA010000068">
    <property type="protein sequence ID" value="MBO8193037.1"/>
    <property type="molecule type" value="Genomic_DNA"/>
</dbReference>
<gene>
    <name evidence="1" type="ORF">ITI46_15380</name>
</gene>
<comment type="caution">
    <text evidence="1">The sequence shown here is derived from an EMBL/GenBank/DDBJ whole genome shotgun (WGS) entry which is preliminary data.</text>
</comment>
<dbReference type="Proteomes" id="UP001519064">
    <property type="component" value="Unassembled WGS sequence"/>
</dbReference>
<proteinExistence type="predicted"/>
<organism evidence="1 2">
    <name type="scientific">Streptomyces oryzae</name>
    <dbReference type="NCBI Taxonomy" id="1434886"/>
    <lineage>
        <taxon>Bacteria</taxon>
        <taxon>Bacillati</taxon>
        <taxon>Actinomycetota</taxon>
        <taxon>Actinomycetes</taxon>
        <taxon>Kitasatosporales</taxon>
        <taxon>Streptomycetaceae</taxon>
        <taxon>Streptomyces</taxon>
    </lineage>
</organism>
<reference evidence="1 2" key="1">
    <citation type="submission" date="2020-11" db="EMBL/GenBank/DDBJ databases">
        <title>Streptomyces spirodelae sp. nov., isolated from duckweed.</title>
        <authorList>
            <person name="Saimee Y."/>
            <person name="Duangmal K."/>
        </authorList>
    </citation>
    <scope>NUCLEOTIDE SEQUENCE [LARGE SCALE GENOMIC DNA]</scope>
    <source>
        <strain evidence="1 2">S16-07</strain>
    </source>
</reference>
<name>A0ABS3XCD8_9ACTN</name>
<evidence type="ECO:0000313" key="2">
    <source>
        <dbReference type="Proteomes" id="UP001519064"/>
    </source>
</evidence>
<evidence type="ECO:0000313" key="1">
    <source>
        <dbReference type="EMBL" id="MBO8193037.1"/>
    </source>
</evidence>